<dbReference type="RefSeq" id="WP_145184542.1">
    <property type="nucleotide sequence ID" value="NZ_CP036290.1"/>
</dbReference>
<keyword evidence="2 3" id="KW-0802">TPR repeat</keyword>
<evidence type="ECO:0000313" key="6">
    <source>
        <dbReference type="EMBL" id="QDU83932.1"/>
    </source>
</evidence>
<dbReference type="Pfam" id="PF13432">
    <property type="entry name" value="TPR_16"/>
    <property type="match status" value="3"/>
</dbReference>
<proteinExistence type="predicted"/>
<evidence type="ECO:0000256" key="1">
    <source>
        <dbReference type="ARBA" id="ARBA00022737"/>
    </source>
</evidence>
<dbReference type="EMBL" id="CP036290">
    <property type="protein sequence ID" value="QDU83932.1"/>
    <property type="molecule type" value="Genomic_DNA"/>
</dbReference>
<feature type="repeat" description="TPR" evidence="3">
    <location>
        <begin position="342"/>
        <end position="375"/>
    </location>
</feature>
<gene>
    <name evidence="6" type="ORF">Pla163_10330</name>
</gene>
<name>A0A518CXI0_9BACT</name>
<sequence length="535" mass="57857" precursor="true">MNRIQTTSSPLVQTGAFLRSLPIALLCATLGACATLGDGVPPVAGAVTSRVDTATSAGAPTVGAQEATSSTSDAVAIEAAAPGGGGARSNRSKAGRPADRERDARVEALWRDPEFQRRFQQSYVPLTEVEPSLTTDERERLQDVVALVLKGEEGLPDARRRLERMITPASSPMLHFWLGNIALQQDDTTQAETSYRAAVQGFPRFLRAWRALAFLQSRTGDFDGARASFAQVLQLGPADADTYGLMGIALSRTGDHVAAESAFRMASLFAPDTFDWKVGLADSLGQQRRYADAIAQFDALLLQRPDQFQLWLGQADAYLKSGNFEKAAENLEFVDELGGSTTQTLALLGEIYSQEQLYDLAAQAYVRAIDIDPKGGVEVAVAAARGLAERNANEAAAAIVEHVRSLGSDPLEGAVGLDVLQLRATIARNEGRRSDEREHLEELTRLDPLDGWALIRLGESFEAEGEIERARSRFDQARGMDGFEAAGDLALGRMLVRQGELEDGLAALERSQRAEPRDDVATFVEQVRRAARTAK</sequence>
<dbReference type="Gene3D" id="1.25.40.10">
    <property type="entry name" value="Tetratricopeptide repeat domain"/>
    <property type="match status" value="2"/>
</dbReference>
<dbReference type="Pfam" id="PF13181">
    <property type="entry name" value="TPR_8"/>
    <property type="match status" value="1"/>
</dbReference>
<evidence type="ECO:0000256" key="2">
    <source>
        <dbReference type="ARBA" id="ARBA00022803"/>
    </source>
</evidence>
<dbReference type="SUPFAM" id="SSF48452">
    <property type="entry name" value="TPR-like"/>
    <property type="match status" value="1"/>
</dbReference>
<reference evidence="6 7" key="1">
    <citation type="submission" date="2019-02" db="EMBL/GenBank/DDBJ databases">
        <title>Deep-cultivation of Planctomycetes and their phenomic and genomic characterization uncovers novel biology.</title>
        <authorList>
            <person name="Wiegand S."/>
            <person name="Jogler M."/>
            <person name="Boedeker C."/>
            <person name="Pinto D."/>
            <person name="Vollmers J."/>
            <person name="Rivas-Marin E."/>
            <person name="Kohn T."/>
            <person name="Peeters S.H."/>
            <person name="Heuer A."/>
            <person name="Rast P."/>
            <person name="Oberbeckmann S."/>
            <person name="Bunk B."/>
            <person name="Jeske O."/>
            <person name="Meyerdierks A."/>
            <person name="Storesund J.E."/>
            <person name="Kallscheuer N."/>
            <person name="Luecker S."/>
            <person name="Lage O.M."/>
            <person name="Pohl T."/>
            <person name="Merkel B.J."/>
            <person name="Hornburger P."/>
            <person name="Mueller R.-W."/>
            <person name="Bruemmer F."/>
            <person name="Labrenz M."/>
            <person name="Spormann A.M."/>
            <person name="Op den Camp H."/>
            <person name="Overmann J."/>
            <person name="Amann R."/>
            <person name="Jetten M.S.M."/>
            <person name="Mascher T."/>
            <person name="Medema M.H."/>
            <person name="Devos D.P."/>
            <person name="Kaster A.-K."/>
            <person name="Ovreas L."/>
            <person name="Rohde M."/>
            <person name="Galperin M.Y."/>
            <person name="Jogler C."/>
        </authorList>
    </citation>
    <scope>NUCLEOTIDE SEQUENCE [LARGE SCALE GENOMIC DNA]</scope>
    <source>
        <strain evidence="6 7">Pla163</strain>
    </source>
</reference>
<evidence type="ECO:0000256" key="5">
    <source>
        <dbReference type="SAM" id="SignalP"/>
    </source>
</evidence>
<keyword evidence="1" id="KW-0677">Repeat</keyword>
<dbReference type="InterPro" id="IPR051012">
    <property type="entry name" value="CellSynth/LPSAsmb/PSIAsmb"/>
</dbReference>
<dbReference type="PANTHER" id="PTHR45586:SF1">
    <property type="entry name" value="LIPOPOLYSACCHARIDE ASSEMBLY PROTEIN B"/>
    <property type="match status" value="1"/>
</dbReference>
<dbReference type="PROSITE" id="PS51257">
    <property type="entry name" value="PROKAR_LIPOPROTEIN"/>
    <property type="match status" value="1"/>
</dbReference>
<keyword evidence="5" id="KW-0732">Signal</keyword>
<dbReference type="OrthoDB" id="249504at2"/>
<protein>
    <submittedName>
        <fullName evidence="6">Cellulose synthase subunit BcsC</fullName>
    </submittedName>
</protein>
<feature type="signal peptide" evidence="5">
    <location>
        <begin position="1"/>
        <end position="34"/>
    </location>
</feature>
<dbReference type="InterPro" id="IPR011990">
    <property type="entry name" value="TPR-like_helical_dom_sf"/>
</dbReference>
<feature type="repeat" description="TPR" evidence="3">
    <location>
        <begin position="206"/>
        <end position="239"/>
    </location>
</feature>
<dbReference type="PROSITE" id="PS50005">
    <property type="entry name" value="TPR"/>
    <property type="match status" value="2"/>
</dbReference>
<keyword evidence="7" id="KW-1185">Reference proteome</keyword>
<evidence type="ECO:0000256" key="4">
    <source>
        <dbReference type="SAM" id="MobiDB-lite"/>
    </source>
</evidence>
<feature type="chain" id="PRO_5022131998" evidence="5">
    <location>
        <begin position="35"/>
        <end position="535"/>
    </location>
</feature>
<dbReference type="AlphaFoldDB" id="A0A518CXI0"/>
<dbReference type="InterPro" id="IPR019734">
    <property type="entry name" value="TPR_rpt"/>
</dbReference>
<evidence type="ECO:0000256" key="3">
    <source>
        <dbReference type="PROSITE-ProRule" id="PRU00339"/>
    </source>
</evidence>
<dbReference type="SUPFAM" id="SSF81901">
    <property type="entry name" value="HCP-like"/>
    <property type="match status" value="1"/>
</dbReference>
<organism evidence="6 7">
    <name type="scientific">Rohdeia mirabilis</name>
    <dbReference type="NCBI Taxonomy" id="2528008"/>
    <lineage>
        <taxon>Bacteria</taxon>
        <taxon>Pseudomonadati</taxon>
        <taxon>Planctomycetota</taxon>
        <taxon>Planctomycetia</taxon>
        <taxon>Planctomycetia incertae sedis</taxon>
        <taxon>Rohdeia</taxon>
    </lineage>
</organism>
<dbReference type="PANTHER" id="PTHR45586">
    <property type="entry name" value="TPR REPEAT-CONTAINING PROTEIN PA4667"/>
    <property type="match status" value="1"/>
</dbReference>
<accession>A0A518CXI0</accession>
<feature type="region of interest" description="Disordered" evidence="4">
    <location>
        <begin position="80"/>
        <end position="103"/>
    </location>
</feature>
<evidence type="ECO:0000313" key="7">
    <source>
        <dbReference type="Proteomes" id="UP000319342"/>
    </source>
</evidence>
<dbReference type="SMART" id="SM00028">
    <property type="entry name" value="TPR"/>
    <property type="match status" value="9"/>
</dbReference>
<dbReference type="Proteomes" id="UP000319342">
    <property type="component" value="Chromosome"/>
</dbReference>